<comment type="similarity">
    <text evidence="1">Belongs to the universal stress protein A family.</text>
</comment>
<dbReference type="OrthoDB" id="9804721at2"/>
<evidence type="ECO:0000259" key="2">
    <source>
        <dbReference type="Pfam" id="PF00582"/>
    </source>
</evidence>
<gene>
    <name evidence="3" type="ORF">PEV8663_03194</name>
</gene>
<dbReference type="AlphaFoldDB" id="A0A238KTS1"/>
<dbReference type="Proteomes" id="UP000220836">
    <property type="component" value="Unassembled WGS sequence"/>
</dbReference>
<dbReference type="Gene3D" id="3.40.50.12370">
    <property type="match status" value="1"/>
</dbReference>
<reference evidence="3 4" key="1">
    <citation type="submission" date="2017-05" db="EMBL/GenBank/DDBJ databases">
        <authorList>
            <person name="Song R."/>
            <person name="Chenine A.L."/>
            <person name="Ruprecht R.M."/>
        </authorList>
    </citation>
    <scope>NUCLEOTIDE SEQUENCE [LARGE SCALE GENOMIC DNA]</scope>
    <source>
        <strain evidence="3 4">CECT 8663</strain>
    </source>
</reference>
<evidence type="ECO:0000256" key="1">
    <source>
        <dbReference type="ARBA" id="ARBA00008791"/>
    </source>
</evidence>
<sequence length="272" mass="29270">MSIRNILVAFNGSDSAVSALKYAVSLAGDDAHVTALLAHSTHQTVNSNDAWVPAKAREIIQQANADILDTIATRFESLRSSFDLGDRLTFQRAAGRVDAVLAECARGYDLLVVGQDRGEGVDEHVTLHPDRIALMSGRPILIVPRGYDAQASHTHAVMAWDGGRAAARALSDSLGLLEAQGRVTVLTIGDTPTPRPVSEVLLQLTRHGVTANHQSIVAEPGMARALLAYCREQDPCLLVMGAYEHSKFREDFLGGVTARVLRDTPIPVLLSH</sequence>
<dbReference type="PANTHER" id="PTHR46268">
    <property type="entry name" value="STRESS RESPONSE PROTEIN NHAX"/>
    <property type="match status" value="1"/>
</dbReference>
<dbReference type="PRINTS" id="PR01438">
    <property type="entry name" value="UNVRSLSTRESS"/>
</dbReference>
<evidence type="ECO:0000313" key="3">
    <source>
        <dbReference type="EMBL" id="SMX46107.1"/>
    </source>
</evidence>
<keyword evidence="4" id="KW-1185">Reference proteome</keyword>
<accession>A0A238KTS1</accession>
<dbReference type="CDD" id="cd00293">
    <property type="entry name" value="USP-like"/>
    <property type="match status" value="2"/>
</dbReference>
<evidence type="ECO:0000313" key="4">
    <source>
        <dbReference type="Proteomes" id="UP000220836"/>
    </source>
</evidence>
<proteinExistence type="inferred from homology"/>
<protein>
    <submittedName>
        <fullName evidence="3">Universal stress protein family protein</fullName>
    </submittedName>
</protein>
<feature type="domain" description="UspA" evidence="2">
    <location>
        <begin position="3"/>
        <end position="120"/>
    </location>
</feature>
<name>A0A238KTS1_9RHOB</name>
<dbReference type="PANTHER" id="PTHR46268:SF15">
    <property type="entry name" value="UNIVERSAL STRESS PROTEIN HP_0031"/>
    <property type="match status" value="1"/>
</dbReference>
<dbReference type="EMBL" id="FXYH01000012">
    <property type="protein sequence ID" value="SMX46107.1"/>
    <property type="molecule type" value="Genomic_DNA"/>
</dbReference>
<feature type="domain" description="UspA" evidence="2">
    <location>
        <begin position="207"/>
        <end position="270"/>
    </location>
</feature>
<dbReference type="InterPro" id="IPR006016">
    <property type="entry name" value="UspA"/>
</dbReference>
<organism evidence="3 4">
    <name type="scientific">Pelagimonas varians</name>
    <dbReference type="NCBI Taxonomy" id="696760"/>
    <lineage>
        <taxon>Bacteria</taxon>
        <taxon>Pseudomonadati</taxon>
        <taxon>Pseudomonadota</taxon>
        <taxon>Alphaproteobacteria</taxon>
        <taxon>Rhodobacterales</taxon>
        <taxon>Roseobacteraceae</taxon>
        <taxon>Pelagimonas</taxon>
    </lineage>
</organism>
<dbReference type="Pfam" id="PF00582">
    <property type="entry name" value="Usp"/>
    <property type="match status" value="2"/>
</dbReference>
<dbReference type="RefSeq" id="WP_097805671.1">
    <property type="nucleotide sequence ID" value="NZ_FXYH01000012.1"/>
</dbReference>
<dbReference type="SUPFAM" id="SSF52402">
    <property type="entry name" value="Adenine nucleotide alpha hydrolases-like"/>
    <property type="match status" value="2"/>
</dbReference>
<dbReference type="InterPro" id="IPR006015">
    <property type="entry name" value="Universal_stress_UspA"/>
</dbReference>